<comment type="similarity">
    <text evidence="2">Belongs to the CcmB/CycW/HelB family.</text>
</comment>
<evidence type="ECO:0000256" key="4">
    <source>
        <dbReference type="ARBA" id="ARBA00022989"/>
    </source>
</evidence>
<dbReference type="EMBL" id="UINC01022446">
    <property type="protein sequence ID" value="SVA92064.1"/>
    <property type="molecule type" value="Genomic_DNA"/>
</dbReference>
<feature type="transmembrane region" description="Helical" evidence="6">
    <location>
        <begin position="120"/>
        <end position="148"/>
    </location>
</feature>
<dbReference type="GO" id="GO:0017004">
    <property type="term" value="P:cytochrome complex assembly"/>
    <property type="evidence" value="ECO:0007669"/>
    <property type="project" value="InterPro"/>
</dbReference>
<dbReference type="AlphaFoldDB" id="A0A381ZSH8"/>
<keyword evidence="3 6" id="KW-0812">Transmembrane</keyword>
<evidence type="ECO:0000256" key="5">
    <source>
        <dbReference type="ARBA" id="ARBA00023136"/>
    </source>
</evidence>
<dbReference type="GO" id="GO:0015232">
    <property type="term" value="F:heme transmembrane transporter activity"/>
    <property type="evidence" value="ECO:0007669"/>
    <property type="project" value="InterPro"/>
</dbReference>
<dbReference type="Pfam" id="PF03379">
    <property type="entry name" value="CcmB"/>
    <property type="match status" value="1"/>
</dbReference>
<reference evidence="7" key="1">
    <citation type="submission" date="2018-05" db="EMBL/GenBank/DDBJ databases">
        <authorList>
            <person name="Lanie J.A."/>
            <person name="Ng W.-L."/>
            <person name="Kazmierczak K.M."/>
            <person name="Andrzejewski T.M."/>
            <person name="Davidsen T.M."/>
            <person name="Wayne K.J."/>
            <person name="Tettelin H."/>
            <person name="Glass J.I."/>
            <person name="Rusch D."/>
            <person name="Podicherti R."/>
            <person name="Tsui H.-C.T."/>
            <person name="Winkler M.E."/>
        </authorList>
    </citation>
    <scope>NUCLEOTIDE SEQUENCE</scope>
</reference>
<keyword evidence="5 6" id="KW-0472">Membrane</keyword>
<protein>
    <recommendedName>
        <fullName evidence="8">Heme exporter protein B</fullName>
    </recommendedName>
</protein>
<evidence type="ECO:0000256" key="6">
    <source>
        <dbReference type="SAM" id="Phobius"/>
    </source>
</evidence>
<dbReference type="PRINTS" id="PR01414">
    <property type="entry name" value="CCMBBIOGNSIS"/>
</dbReference>
<feature type="transmembrane region" description="Helical" evidence="6">
    <location>
        <begin position="47"/>
        <end position="65"/>
    </location>
</feature>
<evidence type="ECO:0000256" key="3">
    <source>
        <dbReference type="ARBA" id="ARBA00022692"/>
    </source>
</evidence>
<dbReference type="InterPro" id="IPR003544">
    <property type="entry name" value="Cyt_c_biogenesis_CcmB"/>
</dbReference>
<feature type="transmembrane region" description="Helical" evidence="6">
    <location>
        <begin position="86"/>
        <end position="114"/>
    </location>
</feature>
<feature type="transmembrane region" description="Helical" evidence="6">
    <location>
        <begin position="155"/>
        <end position="178"/>
    </location>
</feature>
<evidence type="ECO:0000256" key="2">
    <source>
        <dbReference type="ARBA" id="ARBA00010544"/>
    </source>
</evidence>
<proteinExistence type="inferred from homology"/>
<organism evidence="7">
    <name type="scientific">marine metagenome</name>
    <dbReference type="NCBI Taxonomy" id="408172"/>
    <lineage>
        <taxon>unclassified sequences</taxon>
        <taxon>metagenomes</taxon>
        <taxon>ecological metagenomes</taxon>
    </lineage>
</organism>
<gene>
    <name evidence="7" type="ORF">METZ01_LOCUS144918</name>
</gene>
<comment type="subcellular location">
    <subcellularLocation>
        <location evidence="1">Membrane</location>
        <topology evidence="1">Multi-pass membrane protein</topology>
    </subcellularLocation>
</comment>
<feature type="transmembrane region" description="Helical" evidence="6">
    <location>
        <begin position="190"/>
        <end position="210"/>
    </location>
</feature>
<feature type="transmembrane region" description="Helical" evidence="6">
    <location>
        <begin position="20"/>
        <end position="41"/>
    </location>
</feature>
<sequence length="216" mass="24651">MIWKELINEWRSREMVVSMFIFGLAVTLVFAFAFNVSPVLFRQFAPGLLWVVILFTSVLGLNRLFSYEGDMDAHWSWISAPIDRGIVFFSKLLIGFIFLSMAELLFIVPFFLFLNLDVSFSILFFLGILILGNSAIISIGCLISGLALRANMREVLIPVLLFPLASPVVIAATKSTVFIFQNKPFEEWRIWILILFTFLLTSALLGYLLYDQIVEE</sequence>
<dbReference type="GO" id="GO:0016020">
    <property type="term" value="C:membrane"/>
    <property type="evidence" value="ECO:0007669"/>
    <property type="project" value="UniProtKB-SubCell"/>
</dbReference>
<name>A0A381ZSH8_9ZZZZ</name>
<evidence type="ECO:0000313" key="7">
    <source>
        <dbReference type="EMBL" id="SVA92064.1"/>
    </source>
</evidence>
<evidence type="ECO:0000256" key="1">
    <source>
        <dbReference type="ARBA" id="ARBA00004141"/>
    </source>
</evidence>
<evidence type="ECO:0008006" key="8">
    <source>
        <dbReference type="Google" id="ProtNLM"/>
    </source>
</evidence>
<keyword evidence="4 6" id="KW-1133">Transmembrane helix</keyword>
<accession>A0A381ZSH8</accession>